<evidence type="ECO:0000256" key="13">
    <source>
        <dbReference type="SAM" id="SignalP"/>
    </source>
</evidence>
<keyword evidence="13" id="KW-0732">Signal</keyword>
<feature type="compositionally biased region" description="Basic and acidic residues" evidence="11">
    <location>
        <begin position="127"/>
        <end position="138"/>
    </location>
</feature>
<dbReference type="GO" id="GO:0005794">
    <property type="term" value="C:Golgi apparatus"/>
    <property type="evidence" value="ECO:0007669"/>
    <property type="project" value="Ensembl"/>
</dbReference>
<feature type="chain" id="PRO_5034513929" description="Opalin" evidence="13">
    <location>
        <begin position="18"/>
        <end position="185"/>
    </location>
</feature>
<feature type="region of interest" description="Disordered" evidence="11">
    <location>
        <begin position="122"/>
        <end position="145"/>
    </location>
</feature>
<evidence type="ECO:0000256" key="5">
    <source>
        <dbReference type="ARBA" id="ARBA00022692"/>
    </source>
</evidence>
<evidence type="ECO:0000313" key="15">
    <source>
        <dbReference type="Proteomes" id="UP000694415"/>
    </source>
</evidence>
<protein>
    <recommendedName>
        <fullName evidence="3">Opalin</fullName>
    </recommendedName>
    <alternativeName>
        <fullName evidence="10">Oligodendrocytic myelin paranodal and inner loop protein</fullName>
    </alternativeName>
    <alternativeName>
        <fullName evidence="9">Transmembrane protein 10</fullName>
    </alternativeName>
</protein>
<evidence type="ECO:0000256" key="12">
    <source>
        <dbReference type="SAM" id="Phobius"/>
    </source>
</evidence>
<evidence type="ECO:0000256" key="4">
    <source>
        <dbReference type="ARBA" id="ARBA00022475"/>
    </source>
</evidence>
<evidence type="ECO:0000256" key="2">
    <source>
        <dbReference type="ARBA" id="ARBA00004251"/>
    </source>
</evidence>
<keyword evidence="6 12" id="KW-1133">Transmembrane helix</keyword>
<evidence type="ECO:0000256" key="6">
    <source>
        <dbReference type="ARBA" id="ARBA00022989"/>
    </source>
</evidence>
<keyword evidence="15" id="KW-1185">Reference proteome</keyword>
<dbReference type="InterPro" id="IPR026609">
    <property type="entry name" value="Opalin"/>
</dbReference>
<reference evidence="14" key="2">
    <citation type="submission" date="2025-09" db="UniProtKB">
        <authorList>
            <consortium name="Ensembl"/>
        </authorList>
    </citation>
    <scope>IDENTIFICATION</scope>
</reference>
<dbReference type="PANTHER" id="PTHR21102">
    <property type="entry name" value="OPALIN"/>
    <property type="match status" value="1"/>
</dbReference>
<dbReference type="Ensembl" id="ENSMSIT00000022276.1">
    <property type="protein sequence ID" value="ENSMSIP00000017612.1"/>
    <property type="gene ID" value="ENSMSIG00000015036.1"/>
</dbReference>
<evidence type="ECO:0000313" key="14">
    <source>
        <dbReference type="Ensembl" id="ENSMSIP00000017612.1"/>
    </source>
</evidence>
<evidence type="ECO:0000256" key="10">
    <source>
        <dbReference type="ARBA" id="ARBA00031223"/>
    </source>
</evidence>
<feature type="transmembrane region" description="Helical" evidence="12">
    <location>
        <begin position="74"/>
        <end position="97"/>
    </location>
</feature>
<dbReference type="Proteomes" id="UP000694415">
    <property type="component" value="Unplaced"/>
</dbReference>
<keyword evidence="7 12" id="KW-0472">Membrane</keyword>
<evidence type="ECO:0000256" key="1">
    <source>
        <dbReference type="ARBA" id="ARBA00002762"/>
    </source>
</evidence>
<dbReference type="AlphaFoldDB" id="A0A8C6MW83"/>
<comment type="subcellular location">
    <subcellularLocation>
        <location evidence="2">Cell membrane</location>
        <topology evidence="2">Single-pass type I membrane protein</topology>
    </subcellularLocation>
</comment>
<evidence type="ECO:0000256" key="7">
    <source>
        <dbReference type="ARBA" id="ARBA00023136"/>
    </source>
</evidence>
<feature type="signal peptide" evidence="13">
    <location>
        <begin position="1"/>
        <end position="17"/>
    </location>
</feature>
<keyword evidence="8" id="KW-0325">Glycoprotein</keyword>
<organism evidence="14 15">
    <name type="scientific">Mus spicilegus</name>
    <name type="common">Mound-building mouse</name>
    <dbReference type="NCBI Taxonomy" id="10103"/>
    <lineage>
        <taxon>Eukaryota</taxon>
        <taxon>Metazoa</taxon>
        <taxon>Chordata</taxon>
        <taxon>Craniata</taxon>
        <taxon>Vertebrata</taxon>
        <taxon>Euteleostomi</taxon>
        <taxon>Mammalia</taxon>
        <taxon>Eutheria</taxon>
        <taxon>Euarchontoglires</taxon>
        <taxon>Glires</taxon>
        <taxon>Rodentia</taxon>
        <taxon>Myomorpha</taxon>
        <taxon>Muroidea</taxon>
        <taxon>Muridae</taxon>
        <taxon>Murinae</taxon>
        <taxon>Mus</taxon>
        <taxon>Mus</taxon>
    </lineage>
</organism>
<dbReference type="PANTHER" id="PTHR21102:SF0">
    <property type="entry name" value="OPALIN"/>
    <property type="match status" value="1"/>
</dbReference>
<evidence type="ECO:0000256" key="9">
    <source>
        <dbReference type="ARBA" id="ARBA00031187"/>
    </source>
</evidence>
<dbReference type="GO" id="GO:0044291">
    <property type="term" value="C:cell-cell contact zone"/>
    <property type="evidence" value="ECO:0007669"/>
    <property type="project" value="TreeGrafter"/>
</dbReference>
<proteinExistence type="predicted"/>
<accession>A0A8C6MW83</accession>
<evidence type="ECO:0000256" key="8">
    <source>
        <dbReference type="ARBA" id="ARBA00023180"/>
    </source>
</evidence>
<dbReference type="GeneTree" id="ENSGT00390000009395"/>
<name>A0A8C6MW83_MUSSI</name>
<evidence type="ECO:0000256" key="11">
    <source>
        <dbReference type="SAM" id="MobiDB-lite"/>
    </source>
</evidence>
<keyword evidence="4" id="KW-1003">Cell membrane</keyword>
<sequence length="185" mass="20490">MVRAFLGVLLALPPHRSQLVPYKWETKTCSASEREACQGSLSEMSFSLNFTLPSNTTSSPVVTSAKATDCGPSIGLAAGIPSLLATALLVALLFTLIQRRRTIDEPVEETEIPCEISELYDNPKISENPRRSPTHEMNPRGSQEGHIYVKTVSGSEEPLPDTYRPPEEIERRRGLWWLVPSLSLE</sequence>
<dbReference type="GO" id="GO:0005886">
    <property type="term" value="C:plasma membrane"/>
    <property type="evidence" value="ECO:0007669"/>
    <property type="project" value="UniProtKB-SubCell"/>
</dbReference>
<reference evidence="14" key="1">
    <citation type="submission" date="2025-08" db="UniProtKB">
        <authorList>
            <consortium name="Ensembl"/>
        </authorList>
    </citation>
    <scope>IDENTIFICATION</scope>
</reference>
<keyword evidence="5 12" id="KW-0812">Transmembrane</keyword>
<evidence type="ECO:0000256" key="3">
    <source>
        <dbReference type="ARBA" id="ARBA00018103"/>
    </source>
</evidence>
<comment type="function">
    <text evidence="1">Central nervous system-specific myelin protein that increase myelin genes expression during oligodendrocyte differentiation. Promotes oligodendrocyte terminal differentiation.</text>
</comment>